<dbReference type="EMBL" id="LECT01000031">
    <property type="protein sequence ID" value="KLU03863.1"/>
    <property type="molecule type" value="Genomic_DNA"/>
</dbReference>
<accession>A0A0J1BBF0</accession>
<dbReference type="AlphaFoldDB" id="A0A0J1BBF0"/>
<evidence type="ECO:0000313" key="1">
    <source>
        <dbReference type="EMBL" id="KLU03863.1"/>
    </source>
</evidence>
<gene>
    <name evidence="1" type="ORF">RISK_004270</name>
</gene>
<organism evidence="1 2">
    <name type="scientific">Rhodopirellula islandica</name>
    <dbReference type="NCBI Taxonomy" id="595434"/>
    <lineage>
        <taxon>Bacteria</taxon>
        <taxon>Pseudomonadati</taxon>
        <taxon>Planctomycetota</taxon>
        <taxon>Planctomycetia</taxon>
        <taxon>Pirellulales</taxon>
        <taxon>Pirellulaceae</taxon>
        <taxon>Rhodopirellula</taxon>
    </lineage>
</organism>
<evidence type="ECO:0000313" key="2">
    <source>
        <dbReference type="Proteomes" id="UP000036367"/>
    </source>
</evidence>
<dbReference type="PATRIC" id="fig|595434.4.peg.4049"/>
<name>A0A0J1BBF0_RHOIS</name>
<comment type="caution">
    <text evidence="1">The sequence shown here is derived from an EMBL/GenBank/DDBJ whole genome shotgun (WGS) entry which is preliminary data.</text>
</comment>
<keyword evidence="2" id="KW-1185">Reference proteome</keyword>
<sequence length="37" mass="3900">MSDNDEAEISMAMTTGLSHAEHQVAEAITNNLIGKGL</sequence>
<protein>
    <submittedName>
        <fullName evidence="1">Uncharacterized protein</fullName>
    </submittedName>
</protein>
<reference evidence="1" key="1">
    <citation type="submission" date="2015-05" db="EMBL/GenBank/DDBJ databases">
        <title>Permanent draft genome of Rhodopirellula islandicus K833.</title>
        <authorList>
            <person name="Kizina J."/>
            <person name="Richter M."/>
            <person name="Glockner F.O."/>
            <person name="Harder J."/>
        </authorList>
    </citation>
    <scope>NUCLEOTIDE SEQUENCE [LARGE SCALE GENOMIC DNA]</scope>
    <source>
        <strain evidence="1">K833</strain>
    </source>
</reference>
<dbReference type="Proteomes" id="UP000036367">
    <property type="component" value="Unassembled WGS sequence"/>
</dbReference>
<proteinExistence type="predicted"/>